<dbReference type="Gene3D" id="3.40.1350.10">
    <property type="match status" value="1"/>
</dbReference>
<dbReference type="InterPro" id="IPR003509">
    <property type="entry name" value="UPF0102_YraN-like"/>
</dbReference>
<sequence>MTAVLKRAPGTCTVRTKERVSRTSSREEVRTFDEQDFEDAYGIWEDAISEGVDLYDIELSDLDKDDLLTVSGEAFCLDDECPQDEGSGPSNGGRTKPSCEGDDCGDGEGSSEASESADDCVAAEQEDKGGQASPAARKASSGCAQKVLGMRGEDAAALFLERRGYEVIERNWRCPAGEADIVARDEDGTVVFVEVKARSGVRFGFPEEAVTSVRRRRYERIAGYYLSDHVFEDARVRFDIVAILVLEPSNRLYIRHHINAFGSDFC</sequence>
<comment type="caution">
    <text evidence="4">The sequence shown here is derived from an EMBL/GenBank/DDBJ whole genome shotgun (WGS) entry which is preliminary data.</text>
</comment>
<evidence type="ECO:0000256" key="2">
    <source>
        <dbReference type="HAMAP-Rule" id="MF_00048"/>
    </source>
</evidence>
<accession>A0A9D1A351</accession>
<dbReference type="EMBL" id="DVGB01000089">
    <property type="protein sequence ID" value="HIR02036.1"/>
    <property type="molecule type" value="Genomic_DNA"/>
</dbReference>
<dbReference type="InterPro" id="IPR011335">
    <property type="entry name" value="Restrct_endonuc-II-like"/>
</dbReference>
<evidence type="ECO:0000256" key="3">
    <source>
        <dbReference type="SAM" id="MobiDB-lite"/>
    </source>
</evidence>
<evidence type="ECO:0000313" key="4">
    <source>
        <dbReference type="EMBL" id="HIR02036.1"/>
    </source>
</evidence>
<dbReference type="HAMAP" id="MF_00048">
    <property type="entry name" value="UPF0102"/>
    <property type="match status" value="1"/>
</dbReference>
<dbReference type="AlphaFoldDB" id="A0A9D1A351"/>
<dbReference type="CDD" id="cd20736">
    <property type="entry name" value="PoNe_Nuclease"/>
    <property type="match status" value="1"/>
</dbReference>
<comment type="similarity">
    <text evidence="1 2">Belongs to the UPF0102 family.</text>
</comment>
<dbReference type="NCBIfam" id="NF009150">
    <property type="entry name" value="PRK12497.1-3"/>
    <property type="match status" value="1"/>
</dbReference>
<dbReference type="NCBIfam" id="NF009154">
    <property type="entry name" value="PRK12497.3-3"/>
    <property type="match status" value="1"/>
</dbReference>
<evidence type="ECO:0000313" key="5">
    <source>
        <dbReference type="Proteomes" id="UP000824261"/>
    </source>
</evidence>
<protein>
    <recommendedName>
        <fullName evidence="2">UPF0102 protein IAA69_07240</fullName>
    </recommendedName>
</protein>
<dbReference type="InterPro" id="IPR011856">
    <property type="entry name" value="tRNA_endonuc-like_dom_sf"/>
</dbReference>
<proteinExistence type="inferred from homology"/>
<dbReference type="PANTHER" id="PTHR34039">
    <property type="entry name" value="UPF0102 PROTEIN YRAN"/>
    <property type="match status" value="1"/>
</dbReference>
<dbReference type="GO" id="GO:0003676">
    <property type="term" value="F:nucleic acid binding"/>
    <property type="evidence" value="ECO:0007669"/>
    <property type="project" value="InterPro"/>
</dbReference>
<dbReference type="SUPFAM" id="SSF52980">
    <property type="entry name" value="Restriction endonuclease-like"/>
    <property type="match status" value="1"/>
</dbReference>
<dbReference type="Proteomes" id="UP000824261">
    <property type="component" value="Unassembled WGS sequence"/>
</dbReference>
<feature type="region of interest" description="Disordered" evidence="3">
    <location>
        <begin position="78"/>
        <end position="137"/>
    </location>
</feature>
<reference evidence="4" key="1">
    <citation type="submission" date="2020-10" db="EMBL/GenBank/DDBJ databases">
        <authorList>
            <person name="Gilroy R."/>
        </authorList>
    </citation>
    <scope>NUCLEOTIDE SEQUENCE</scope>
    <source>
        <strain evidence="4">ChiGjej1B1-2707</strain>
    </source>
</reference>
<dbReference type="PANTHER" id="PTHR34039:SF1">
    <property type="entry name" value="UPF0102 PROTEIN YRAN"/>
    <property type="match status" value="1"/>
</dbReference>
<organism evidence="4 5">
    <name type="scientific">Candidatus Aveggerthella stercoripullorum</name>
    <dbReference type="NCBI Taxonomy" id="2840688"/>
    <lineage>
        <taxon>Bacteria</taxon>
        <taxon>Bacillati</taxon>
        <taxon>Actinomycetota</taxon>
        <taxon>Coriobacteriia</taxon>
        <taxon>Eggerthellales</taxon>
        <taxon>Eggerthellaceae</taxon>
        <taxon>Eggerthellaceae incertae sedis</taxon>
        <taxon>Candidatus Aveggerthella</taxon>
    </lineage>
</organism>
<evidence type="ECO:0000256" key="1">
    <source>
        <dbReference type="ARBA" id="ARBA00006738"/>
    </source>
</evidence>
<dbReference type="Pfam" id="PF02021">
    <property type="entry name" value="UPF0102"/>
    <property type="match status" value="1"/>
</dbReference>
<reference evidence="4" key="2">
    <citation type="journal article" date="2021" name="PeerJ">
        <title>Extensive microbial diversity within the chicken gut microbiome revealed by metagenomics and culture.</title>
        <authorList>
            <person name="Gilroy R."/>
            <person name="Ravi A."/>
            <person name="Getino M."/>
            <person name="Pursley I."/>
            <person name="Horton D.L."/>
            <person name="Alikhan N.F."/>
            <person name="Baker D."/>
            <person name="Gharbi K."/>
            <person name="Hall N."/>
            <person name="Watson M."/>
            <person name="Adriaenssens E.M."/>
            <person name="Foster-Nyarko E."/>
            <person name="Jarju S."/>
            <person name="Secka A."/>
            <person name="Antonio M."/>
            <person name="Oren A."/>
            <person name="Chaudhuri R.R."/>
            <person name="La Ragione R."/>
            <person name="Hildebrand F."/>
            <person name="Pallen M.J."/>
        </authorList>
    </citation>
    <scope>NUCLEOTIDE SEQUENCE</scope>
    <source>
        <strain evidence="4">ChiGjej1B1-2707</strain>
    </source>
</reference>
<gene>
    <name evidence="4" type="ORF">IAA69_07240</name>
</gene>
<name>A0A9D1A351_9ACTN</name>
<feature type="compositionally biased region" description="Low complexity" evidence="3">
    <location>
        <begin position="110"/>
        <end position="123"/>
    </location>
</feature>